<dbReference type="OrthoDB" id="1879425at2759"/>
<protein>
    <recommendedName>
        <fullName evidence="2">Remorin C-terminal domain-containing protein</fullName>
    </recommendedName>
</protein>
<feature type="domain" description="Remorin C-terminal" evidence="2">
    <location>
        <begin position="40"/>
        <end position="139"/>
    </location>
</feature>
<dbReference type="eggNOG" id="ENOG502R1MQ">
    <property type="taxonomic scope" value="Eukaryota"/>
</dbReference>
<dbReference type="OMA" id="DSWERAH"/>
<dbReference type="PANTHER" id="PTHR31471:SF97">
    <property type="entry name" value="REMORIN FAMILY PROTEIN"/>
    <property type="match status" value="1"/>
</dbReference>
<evidence type="ECO:0000259" key="2">
    <source>
        <dbReference type="Pfam" id="PF03763"/>
    </source>
</evidence>
<name>A0A087GQ65_ARAAL</name>
<comment type="similarity">
    <text evidence="1">Belongs to the remorin family.</text>
</comment>
<dbReference type="AlphaFoldDB" id="A0A087GQ65"/>
<dbReference type="Gramene" id="KFK32017">
    <property type="protein sequence ID" value="KFK32017"/>
    <property type="gene ID" value="AALP_AA6G189400"/>
</dbReference>
<accession>A0A087GQ65</accession>
<dbReference type="Proteomes" id="UP000029120">
    <property type="component" value="Chromosome 6"/>
</dbReference>
<keyword evidence="4" id="KW-1185">Reference proteome</keyword>
<proteinExistence type="inferred from homology"/>
<sequence>MYIFCSFPWHCSDHSRSNQPYRRFLKGSTQAKLVSMGPAVDQWKETEIGKAKKKYEKLSEKIMSWEDYKRKKAKRKLHRTERGVERTKLKALQKFRDENERIEIIVASARAHAYESRMKEELKVKEKANLMRTTGRSPSTCL</sequence>
<evidence type="ECO:0000256" key="1">
    <source>
        <dbReference type="ARBA" id="ARBA00005711"/>
    </source>
</evidence>
<gene>
    <name evidence="3" type="ordered locus">AALP_Aa6g189400</name>
</gene>
<evidence type="ECO:0000313" key="3">
    <source>
        <dbReference type="EMBL" id="KFK32017.1"/>
    </source>
</evidence>
<evidence type="ECO:0000313" key="4">
    <source>
        <dbReference type="Proteomes" id="UP000029120"/>
    </source>
</evidence>
<reference evidence="4" key="1">
    <citation type="journal article" date="2015" name="Nat. Plants">
        <title>Genome expansion of Arabis alpina linked with retrotransposition and reduced symmetric DNA methylation.</title>
        <authorList>
            <person name="Willing E.M."/>
            <person name="Rawat V."/>
            <person name="Mandakova T."/>
            <person name="Maumus F."/>
            <person name="James G.V."/>
            <person name="Nordstroem K.J."/>
            <person name="Becker C."/>
            <person name="Warthmann N."/>
            <person name="Chica C."/>
            <person name="Szarzynska B."/>
            <person name="Zytnicki M."/>
            <person name="Albani M.C."/>
            <person name="Kiefer C."/>
            <person name="Bergonzi S."/>
            <person name="Castaings L."/>
            <person name="Mateos J.L."/>
            <person name="Berns M.C."/>
            <person name="Bujdoso N."/>
            <person name="Piofczyk T."/>
            <person name="de Lorenzo L."/>
            <person name="Barrero-Sicilia C."/>
            <person name="Mateos I."/>
            <person name="Piednoel M."/>
            <person name="Hagmann J."/>
            <person name="Chen-Min-Tao R."/>
            <person name="Iglesias-Fernandez R."/>
            <person name="Schuster S.C."/>
            <person name="Alonso-Blanco C."/>
            <person name="Roudier F."/>
            <person name="Carbonero P."/>
            <person name="Paz-Ares J."/>
            <person name="Davis S.J."/>
            <person name="Pecinka A."/>
            <person name="Quesneville H."/>
            <person name="Colot V."/>
            <person name="Lysak M.A."/>
            <person name="Weigel D."/>
            <person name="Coupland G."/>
            <person name="Schneeberger K."/>
        </authorList>
    </citation>
    <scope>NUCLEOTIDE SEQUENCE [LARGE SCALE GENOMIC DNA]</scope>
    <source>
        <strain evidence="4">cv. Pajares</strain>
    </source>
</reference>
<dbReference type="Pfam" id="PF03763">
    <property type="entry name" value="Remorin_C"/>
    <property type="match status" value="1"/>
</dbReference>
<organism evidence="3 4">
    <name type="scientific">Arabis alpina</name>
    <name type="common">Alpine rock-cress</name>
    <dbReference type="NCBI Taxonomy" id="50452"/>
    <lineage>
        <taxon>Eukaryota</taxon>
        <taxon>Viridiplantae</taxon>
        <taxon>Streptophyta</taxon>
        <taxon>Embryophyta</taxon>
        <taxon>Tracheophyta</taxon>
        <taxon>Spermatophyta</taxon>
        <taxon>Magnoliopsida</taxon>
        <taxon>eudicotyledons</taxon>
        <taxon>Gunneridae</taxon>
        <taxon>Pentapetalae</taxon>
        <taxon>rosids</taxon>
        <taxon>malvids</taxon>
        <taxon>Brassicales</taxon>
        <taxon>Brassicaceae</taxon>
        <taxon>Arabideae</taxon>
        <taxon>Arabis</taxon>
    </lineage>
</organism>
<dbReference type="EMBL" id="CM002874">
    <property type="protein sequence ID" value="KFK32017.1"/>
    <property type="molecule type" value="Genomic_DNA"/>
</dbReference>
<dbReference type="PANTHER" id="PTHR31471">
    <property type="entry name" value="OS02G0116800 PROTEIN"/>
    <property type="match status" value="1"/>
</dbReference>
<dbReference type="InterPro" id="IPR005516">
    <property type="entry name" value="Remorin_C"/>
</dbReference>